<dbReference type="EMBL" id="MU155131">
    <property type="protein sequence ID" value="KAF9486150.1"/>
    <property type="molecule type" value="Genomic_DNA"/>
</dbReference>
<dbReference type="InterPro" id="IPR041677">
    <property type="entry name" value="DNA2/NAM7_AAA_11"/>
</dbReference>
<gene>
    <name evidence="5" type="ORF">BDN70DRAFT_955605</name>
</gene>
<dbReference type="Pfam" id="PF05183">
    <property type="entry name" value="RdRP"/>
    <property type="match status" value="1"/>
</dbReference>
<dbReference type="CDD" id="cd18808">
    <property type="entry name" value="SF1_C_Upf1"/>
    <property type="match status" value="1"/>
</dbReference>
<organism evidence="5 6">
    <name type="scientific">Pholiota conissans</name>
    <dbReference type="NCBI Taxonomy" id="109636"/>
    <lineage>
        <taxon>Eukaryota</taxon>
        <taxon>Fungi</taxon>
        <taxon>Dikarya</taxon>
        <taxon>Basidiomycota</taxon>
        <taxon>Agaricomycotina</taxon>
        <taxon>Agaricomycetes</taxon>
        <taxon>Agaricomycetidae</taxon>
        <taxon>Agaricales</taxon>
        <taxon>Agaricineae</taxon>
        <taxon>Strophariaceae</taxon>
        <taxon>Pholiota</taxon>
    </lineage>
</organism>
<dbReference type="Proteomes" id="UP000807469">
    <property type="component" value="Unassembled WGS sequence"/>
</dbReference>
<dbReference type="Gene3D" id="3.40.50.300">
    <property type="entry name" value="P-loop containing nucleotide triphosphate hydrolases"/>
    <property type="match status" value="2"/>
</dbReference>
<dbReference type="OrthoDB" id="6513042at2759"/>
<feature type="region of interest" description="Disordered" evidence="1">
    <location>
        <begin position="1104"/>
        <end position="1128"/>
    </location>
</feature>
<dbReference type="InterPro" id="IPR057596">
    <property type="entry name" value="RDRP_core"/>
</dbReference>
<dbReference type="InterPro" id="IPR041679">
    <property type="entry name" value="DNA2/NAM7-like_C"/>
</dbReference>
<evidence type="ECO:0000259" key="3">
    <source>
        <dbReference type="Pfam" id="PF13086"/>
    </source>
</evidence>
<dbReference type="PANTHER" id="PTHR23079">
    <property type="entry name" value="RNA-DEPENDENT RNA POLYMERASE"/>
    <property type="match status" value="1"/>
</dbReference>
<evidence type="ECO:0000313" key="5">
    <source>
        <dbReference type="EMBL" id="KAF9486150.1"/>
    </source>
</evidence>
<feature type="domain" description="RDRP core" evidence="2">
    <location>
        <begin position="84"/>
        <end position="551"/>
    </location>
</feature>
<evidence type="ECO:0000259" key="4">
    <source>
        <dbReference type="Pfam" id="PF13087"/>
    </source>
</evidence>
<dbReference type="GO" id="GO:0003723">
    <property type="term" value="F:RNA binding"/>
    <property type="evidence" value="ECO:0007669"/>
    <property type="project" value="UniProtKB-KW"/>
</dbReference>
<keyword evidence="5" id="KW-0808">Transferase</keyword>
<protein>
    <submittedName>
        <fullName evidence="5">RNA-directed RNA polymerase</fullName>
    </submittedName>
</protein>
<evidence type="ECO:0000259" key="2">
    <source>
        <dbReference type="Pfam" id="PF05183"/>
    </source>
</evidence>
<keyword evidence="5" id="KW-0696">RNA-directed RNA polymerase</keyword>
<keyword evidence="5" id="KW-0548">Nucleotidyltransferase</keyword>
<dbReference type="GO" id="GO:0004386">
    <property type="term" value="F:helicase activity"/>
    <property type="evidence" value="ECO:0007669"/>
    <property type="project" value="InterPro"/>
</dbReference>
<proteinExistence type="predicted"/>
<evidence type="ECO:0000256" key="1">
    <source>
        <dbReference type="SAM" id="MobiDB-lite"/>
    </source>
</evidence>
<dbReference type="GO" id="GO:0030422">
    <property type="term" value="P:siRNA processing"/>
    <property type="evidence" value="ECO:0007669"/>
    <property type="project" value="TreeGrafter"/>
</dbReference>
<dbReference type="GO" id="GO:0031380">
    <property type="term" value="C:nuclear RNA-directed RNA polymerase complex"/>
    <property type="evidence" value="ECO:0007669"/>
    <property type="project" value="TreeGrafter"/>
</dbReference>
<sequence>MNEITLRIPSLDDTTWEFTYQVASLRHPKARPKVTFGRFVTLSAEALTLRITEFPSNRVLNADNPNKFVLLSIDKRFRFPDQPVKIAVEYVLRLFKKGLWLNGVQYRFYGHSNSQLRGRSCFLREANSDAELDDRIYRMGDFQRIMNVAKRAKRIGLLFSSAQIDYKLDPKWVADIPDITAGDEVFSDGCGLISKRLAVELSKAKKIIFRETRYTPVVFQIRYLGYKGVLMLHPLLDIAKQHLAQFRKSMKKFTTTADNTFSVVGHSKPYSFGRLNNDIIVLLSSLGVTDEALLAKQQEYFDWISTASKDPIKAVDFLSCLEQYPLAERALLEGIESDAVQSGIKKLQNAEVAGARQELTKKFKSRMIIHQSRRLYGVCDPFQVLKEGEVHIRITVARKGQTTPIHGDVIVVRNPCLHPGDILKLRAVAHSSLSHLVDCIVFATVARPGHKAAPSMSSGGDLDGDEFFVCWDKDIIPKKISESYDYPGNREFNKRTITREDLATHFASYNSSGVAKVSALHAKWARVSPNGALCVQCQELNALHSQSVDGANIRIPEKLATPPEPPEGTKYILDLLEEAADEFATRFAASAKRRTELATLDREDGEMLLGQLLASRQNSVSEFELFNLAFKLSRKHNIDIRPYLAQLDFSALTAAQKRIMTTTLEISKIDYPEIYNSFLRSDILTQTDLYQRNLSQPFSIHRLYSSRISGLTTFFEYLRMATQDYTRKVLVIQTDRRFSISIFMRGQIPWDEDPQVNENVVVCSFLPHSASNVATLRPCTTGYRLHCSDYRLQLYNNKIADTFIFLNRSPSSMTTEVSASIALNKISGTVQKQIGRINKTPIIGIELHVVSNRDRVAHQLFDLWFEHVPTEENVRRFQRTPSPYRFNSLEDVDWDSDEAKGLKDVFYRNIPGISLSSIKQKHTEASMEQCLARMMLPELDKIMAFAIKYHAEEELFLVFSNMIRRQPLSLQFVTQWIEKYPSLTFALLRAYPPDDDLLLHTELEALAYPIVRNIIRSSNETRIAALVALEKIAKSIGLLTTKHYIDFLILTALSVRSKSLAQEVLLVLSDSRFDHCPDTDSAATAYAHKHALGVAFDRAEEAADECPCNDDGRPRKKQSVPPSHAKLTFSPDYEEHGQIVATIRIDAPNSVRLHSHVRLQAASKPENRWIDAPIMDGLVVQASKGELKIKLFHPAPPEMESMDWNLYNAGSTATTNAMVDAIQRLLLQREECCGFYSFIVGDGEPIMPEDLEPLETLLTEPERLNESQVTAMRSWRSALALIWGPPGKSFVSSSLLKRPYGSTGTGKTTVIVQVLRDIIKHHKEVPKILMTASTHNAVDNVLERFIAVNEAENLLTEEQILRVATDQSKVNPSLQHYTINARVGGDMNENNRLVKQAQERVGKAVIVFTTCAGAGLGILRKPDFDIALIDEASQITEPCALIPLVKGIKQAIIVGDHVQLRPTVRNMGRVLEYDVSLLERLYVKSEERPGLSKTMLDVQYRSPRELNVFPSHEFYEGRLKTDEGNAEVSNFLSLSKFPWPIQSDNGNLIPTVFIECGDEEDMGGRSKSNQGQVDLIHRFIPLLTTQKPDTVVDPRISNLKVTVLSPYTKQIQMLRHKLPSITCSTIDSFQGRESDIIVFSTVRSNIEGDVGFLDDPRRLNVMWTRARLGLILVGNSKTLKANPLWARALNACTSVTLPPPEP</sequence>
<dbReference type="SUPFAM" id="SSF52540">
    <property type="entry name" value="P-loop containing nucleoside triphosphate hydrolases"/>
    <property type="match status" value="1"/>
</dbReference>
<keyword evidence="6" id="KW-1185">Reference proteome</keyword>
<comment type="caution">
    <text evidence="5">The sequence shown here is derived from an EMBL/GenBank/DDBJ whole genome shotgun (WGS) entry which is preliminary data.</text>
</comment>
<feature type="domain" description="DNA2/NAM7 helicase-like C-terminal" evidence="4">
    <location>
        <begin position="1473"/>
        <end position="1677"/>
    </location>
</feature>
<dbReference type="PANTHER" id="PTHR23079:SF55">
    <property type="entry name" value="RNA-DIRECTED RNA POLYMERASE"/>
    <property type="match status" value="1"/>
</dbReference>
<feature type="domain" description="DNA2/NAM7 helicase helicase" evidence="3">
    <location>
        <begin position="1398"/>
        <end position="1464"/>
    </location>
</feature>
<name>A0A9P5ZGD7_9AGAR</name>
<dbReference type="GO" id="GO:0003968">
    <property type="term" value="F:RNA-directed RNA polymerase activity"/>
    <property type="evidence" value="ECO:0007669"/>
    <property type="project" value="UniProtKB-KW"/>
</dbReference>
<dbReference type="InterPro" id="IPR007855">
    <property type="entry name" value="RDRP"/>
</dbReference>
<reference evidence="5" key="1">
    <citation type="submission" date="2020-11" db="EMBL/GenBank/DDBJ databases">
        <authorList>
            <consortium name="DOE Joint Genome Institute"/>
            <person name="Ahrendt S."/>
            <person name="Riley R."/>
            <person name="Andreopoulos W."/>
            <person name="Labutti K."/>
            <person name="Pangilinan J."/>
            <person name="Ruiz-Duenas F.J."/>
            <person name="Barrasa J.M."/>
            <person name="Sanchez-Garcia M."/>
            <person name="Camarero S."/>
            <person name="Miyauchi S."/>
            <person name="Serrano A."/>
            <person name="Linde D."/>
            <person name="Babiker R."/>
            <person name="Drula E."/>
            <person name="Ayuso-Fernandez I."/>
            <person name="Pacheco R."/>
            <person name="Padilla G."/>
            <person name="Ferreira P."/>
            <person name="Barriuso J."/>
            <person name="Kellner H."/>
            <person name="Castanera R."/>
            <person name="Alfaro M."/>
            <person name="Ramirez L."/>
            <person name="Pisabarro A.G."/>
            <person name="Kuo A."/>
            <person name="Tritt A."/>
            <person name="Lipzen A."/>
            <person name="He G."/>
            <person name="Yan M."/>
            <person name="Ng V."/>
            <person name="Cullen D."/>
            <person name="Martin F."/>
            <person name="Rosso M.-N."/>
            <person name="Henrissat B."/>
            <person name="Hibbett D."/>
            <person name="Martinez A.T."/>
            <person name="Grigoriev I.V."/>
        </authorList>
    </citation>
    <scope>NUCLEOTIDE SEQUENCE</scope>
    <source>
        <strain evidence="5">CIRM-BRFM 674</strain>
    </source>
</reference>
<dbReference type="Pfam" id="PF13087">
    <property type="entry name" value="AAA_12"/>
    <property type="match status" value="1"/>
</dbReference>
<dbReference type="Pfam" id="PF13086">
    <property type="entry name" value="AAA_11"/>
    <property type="match status" value="1"/>
</dbReference>
<evidence type="ECO:0000313" key="6">
    <source>
        <dbReference type="Proteomes" id="UP000807469"/>
    </source>
</evidence>
<dbReference type="InterPro" id="IPR047187">
    <property type="entry name" value="SF1_C_Upf1"/>
</dbReference>
<accession>A0A9P5ZGD7</accession>
<dbReference type="InterPro" id="IPR027417">
    <property type="entry name" value="P-loop_NTPase"/>
</dbReference>